<protein>
    <submittedName>
        <fullName evidence="1">Uncharacterized protein</fullName>
    </submittedName>
</protein>
<dbReference type="AlphaFoldDB" id="A0A6C0BK14"/>
<sequence>MDGVDSIVKSVVQKFLERAAFGKKKYGTDLDRTDLSVLDWIQHAQEEHMDAILYLEKLKQVYTNEKKIS</sequence>
<accession>A0A6C0BK14</accession>
<reference evidence="1" key="1">
    <citation type="journal article" date="2020" name="Nature">
        <title>Giant virus diversity and host interactions through global metagenomics.</title>
        <authorList>
            <person name="Schulz F."/>
            <person name="Roux S."/>
            <person name="Paez-Espino D."/>
            <person name="Jungbluth S."/>
            <person name="Walsh D.A."/>
            <person name="Denef V.J."/>
            <person name="McMahon K.D."/>
            <person name="Konstantinidis K.T."/>
            <person name="Eloe-Fadrosh E.A."/>
            <person name="Kyrpides N.C."/>
            <person name="Woyke T."/>
        </authorList>
    </citation>
    <scope>NUCLEOTIDE SEQUENCE</scope>
    <source>
        <strain evidence="1">GVMAG-M-3300013285-6</strain>
    </source>
</reference>
<name>A0A6C0BK14_9ZZZZ</name>
<proteinExistence type="predicted"/>
<dbReference type="EMBL" id="MN739166">
    <property type="protein sequence ID" value="QHS91899.1"/>
    <property type="molecule type" value="Genomic_DNA"/>
</dbReference>
<organism evidence="1">
    <name type="scientific">viral metagenome</name>
    <dbReference type="NCBI Taxonomy" id="1070528"/>
    <lineage>
        <taxon>unclassified sequences</taxon>
        <taxon>metagenomes</taxon>
        <taxon>organismal metagenomes</taxon>
    </lineage>
</organism>
<evidence type="ECO:0000313" key="1">
    <source>
        <dbReference type="EMBL" id="QHS91899.1"/>
    </source>
</evidence>